<reference evidence="1 2" key="1">
    <citation type="submission" date="2017-09" db="EMBL/GenBank/DDBJ databases">
        <title>Depth-based differentiation of microbial function through sediment-hosted aquifers and enrichment of novel symbionts in the deep terrestrial subsurface.</title>
        <authorList>
            <person name="Probst A.J."/>
            <person name="Ladd B."/>
            <person name="Jarett J.K."/>
            <person name="Geller-Mcgrath D.E."/>
            <person name="Sieber C.M."/>
            <person name="Emerson J.B."/>
            <person name="Anantharaman K."/>
            <person name="Thomas B.C."/>
            <person name="Malmstrom R."/>
            <person name="Stieglmeier M."/>
            <person name="Klingl A."/>
            <person name="Woyke T."/>
            <person name="Ryan C.M."/>
            <person name="Banfield J.F."/>
        </authorList>
    </citation>
    <scope>NUCLEOTIDE SEQUENCE [LARGE SCALE GENOMIC DNA]</scope>
    <source>
        <strain evidence="1">CG23_combo_of_CG06-09_8_20_14_all_40_13</strain>
    </source>
</reference>
<evidence type="ECO:0000313" key="2">
    <source>
        <dbReference type="Proteomes" id="UP000231567"/>
    </source>
</evidence>
<accession>A0A2G9YQ31</accession>
<organism evidence="1 2">
    <name type="scientific">Candidatus Nealsonbacteria bacterium CG23_combo_of_CG06-09_8_20_14_all_40_13</name>
    <dbReference type="NCBI Taxonomy" id="1974724"/>
    <lineage>
        <taxon>Bacteria</taxon>
        <taxon>Candidatus Nealsoniibacteriota</taxon>
    </lineage>
</organism>
<proteinExistence type="predicted"/>
<dbReference type="EMBL" id="PCRM01000045">
    <property type="protein sequence ID" value="PIP21338.1"/>
    <property type="molecule type" value="Genomic_DNA"/>
</dbReference>
<comment type="caution">
    <text evidence="1">The sequence shown here is derived from an EMBL/GenBank/DDBJ whole genome shotgun (WGS) entry which is preliminary data.</text>
</comment>
<sequence length="151" mass="17637">MPIEQEGIEPQEQLPGQFYKSMPELHQEVKAQKSRMLRIFGKKLVEKPSQTRPGLTYFEMEDYPDEPKTHFVATIFKSKSPDKKPELVSSYIMNAYDYQKLNKYGGPEQIYSFDLDNRNVGNFRIEVVPEYKVQILVRELMEKGSKGIIKV</sequence>
<name>A0A2G9YQ31_9BACT</name>
<protein>
    <submittedName>
        <fullName evidence="1">Uncharacterized protein</fullName>
    </submittedName>
</protein>
<dbReference type="AlphaFoldDB" id="A0A2G9YQ31"/>
<gene>
    <name evidence="1" type="ORF">COX39_03530</name>
</gene>
<dbReference type="Proteomes" id="UP000231567">
    <property type="component" value="Unassembled WGS sequence"/>
</dbReference>
<evidence type="ECO:0000313" key="1">
    <source>
        <dbReference type="EMBL" id="PIP21338.1"/>
    </source>
</evidence>